<dbReference type="Proteomes" id="UP000663852">
    <property type="component" value="Unassembled WGS sequence"/>
</dbReference>
<accession>A0A813Q393</accession>
<evidence type="ECO:0000313" key="1">
    <source>
        <dbReference type="EMBL" id="CAF0761344.1"/>
    </source>
</evidence>
<proteinExistence type="predicted"/>
<comment type="caution">
    <text evidence="1">The sequence shown here is derived from an EMBL/GenBank/DDBJ whole genome shotgun (WGS) entry which is preliminary data.</text>
</comment>
<protein>
    <submittedName>
        <fullName evidence="1">Uncharacterized protein</fullName>
    </submittedName>
</protein>
<evidence type="ECO:0000313" key="2">
    <source>
        <dbReference type="Proteomes" id="UP000663852"/>
    </source>
</evidence>
<organism evidence="1 2">
    <name type="scientific">Adineta ricciae</name>
    <name type="common">Rotifer</name>
    <dbReference type="NCBI Taxonomy" id="249248"/>
    <lineage>
        <taxon>Eukaryota</taxon>
        <taxon>Metazoa</taxon>
        <taxon>Spiralia</taxon>
        <taxon>Gnathifera</taxon>
        <taxon>Rotifera</taxon>
        <taxon>Eurotatoria</taxon>
        <taxon>Bdelloidea</taxon>
        <taxon>Adinetida</taxon>
        <taxon>Adinetidae</taxon>
        <taxon>Adineta</taxon>
    </lineage>
</organism>
<reference evidence="1" key="1">
    <citation type="submission" date="2021-02" db="EMBL/GenBank/DDBJ databases">
        <authorList>
            <person name="Nowell W R."/>
        </authorList>
    </citation>
    <scope>NUCLEOTIDE SEQUENCE</scope>
</reference>
<dbReference type="AlphaFoldDB" id="A0A813Q393"/>
<dbReference type="EMBL" id="CAJNOJ010000007">
    <property type="protein sequence ID" value="CAF0761344.1"/>
    <property type="molecule type" value="Genomic_DNA"/>
</dbReference>
<sequence>MLENSTKLATLPFSSPPARTRTVVSTIYIAVDIAGVGTIHPLAIDLITNGLYNVQMVDKMRMLHRKIDVHEGNQKKMNSSK</sequence>
<gene>
    <name evidence="1" type="ORF">EDS130_LOCUS2822</name>
</gene>
<name>A0A813Q393_ADIRI</name>